<sequence length="462" mass="48066">MSPTPNGLLSPAAARRVFLVLSFTRWFPVGLVVGLLTLWQLERGLTVAQAMTISSAAGLTIFALELPTSGFADAFGRRPVFVVSAVVNVLASALLLVAHSFWAFFASAVLTGVFRALDSGPLEAWFVDTVHATTPGADVDQSLSAQGTVLGGGIAVGALVSGGLIWWHPFAGASALVLPVVAFVALNVLHLLAVLVLLREPHRAEHVDATGARRALASAREAPAVVRDGLVTLRGNAVLRGIVTVEIFWSVAMIVFETFQPIRLAELVGSEERAGAIMGPVAAAGWAVFALGAALSGWSSRRIGVARTAIAARVLNGLGAVVMGLVAGPAALVAAYGVTYLLHGSGGPAHAALLHRQAEARNRATVLSMNSMVASAAFGVAAPLLGLLAERTSTQVAMVAAGAVSVFGAWFYRHAARAERAQRTQRTERTERTQPDVRDAAGDEPARRAERDAPGVVSRPAS</sequence>
<dbReference type="Gene3D" id="1.20.1250.20">
    <property type="entry name" value="MFS general substrate transporter like domains"/>
    <property type="match status" value="1"/>
</dbReference>
<evidence type="ECO:0000259" key="7">
    <source>
        <dbReference type="PROSITE" id="PS50850"/>
    </source>
</evidence>
<comment type="caution">
    <text evidence="8">The sequence shown here is derived from an EMBL/GenBank/DDBJ whole genome shotgun (WGS) entry which is preliminary data.</text>
</comment>
<evidence type="ECO:0000256" key="4">
    <source>
        <dbReference type="ARBA" id="ARBA00023136"/>
    </source>
</evidence>
<accession>A0ABP9JBE3</accession>
<dbReference type="PROSITE" id="PS00216">
    <property type="entry name" value="SUGAR_TRANSPORT_1"/>
    <property type="match status" value="1"/>
</dbReference>
<organism evidence="8 9">
    <name type="scientific">Terrabacter aeriphilus</name>
    <dbReference type="NCBI Taxonomy" id="515662"/>
    <lineage>
        <taxon>Bacteria</taxon>
        <taxon>Bacillati</taxon>
        <taxon>Actinomycetota</taxon>
        <taxon>Actinomycetes</taxon>
        <taxon>Micrococcales</taxon>
        <taxon>Intrasporangiaceae</taxon>
        <taxon>Terrabacter</taxon>
    </lineage>
</organism>
<feature type="region of interest" description="Disordered" evidence="5">
    <location>
        <begin position="420"/>
        <end position="462"/>
    </location>
</feature>
<feature type="compositionally biased region" description="Basic and acidic residues" evidence="5">
    <location>
        <begin position="420"/>
        <end position="453"/>
    </location>
</feature>
<protein>
    <recommendedName>
        <fullName evidence="7">Major facilitator superfamily (MFS) profile domain-containing protein</fullName>
    </recommendedName>
</protein>
<proteinExistence type="predicted"/>
<evidence type="ECO:0000313" key="9">
    <source>
        <dbReference type="Proteomes" id="UP001500427"/>
    </source>
</evidence>
<feature type="transmembrane region" description="Helical" evidence="6">
    <location>
        <begin position="276"/>
        <end position="298"/>
    </location>
</feature>
<dbReference type="InterPro" id="IPR036259">
    <property type="entry name" value="MFS_trans_sf"/>
</dbReference>
<evidence type="ECO:0000256" key="1">
    <source>
        <dbReference type="ARBA" id="ARBA00004651"/>
    </source>
</evidence>
<feature type="transmembrane region" description="Helical" evidence="6">
    <location>
        <begin position="333"/>
        <end position="354"/>
    </location>
</feature>
<dbReference type="EMBL" id="BAABIW010000014">
    <property type="protein sequence ID" value="GAA5026597.1"/>
    <property type="molecule type" value="Genomic_DNA"/>
</dbReference>
<reference evidence="9" key="1">
    <citation type="journal article" date="2019" name="Int. J. Syst. Evol. Microbiol.">
        <title>The Global Catalogue of Microorganisms (GCM) 10K type strain sequencing project: providing services to taxonomists for standard genome sequencing and annotation.</title>
        <authorList>
            <consortium name="The Broad Institute Genomics Platform"/>
            <consortium name="The Broad Institute Genome Sequencing Center for Infectious Disease"/>
            <person name="Wu L."/>
            <person name="Ma J."/>
        </authorList>
    </citation>
    <scope>NUCLEOTIDE SEQUENCE [LARGE SCALE GENOMIC DNA]</scope>
    <source>
        <strain evidence="9">JCM 17687</strain>
    </source>
</reference>
<feature type="transmembrane region" description="Helical" evidence="6">
    <location>
        <begin position="80"/>
        <end position="105"/>
    </location>
</feature>
<dbReference type="InterPro" id="IPR011701">
    <property type="entry name" value="MFS"/>
</dbReference>
<evidence type="ECO:0000256" key="6">
    <source>
        <dbReference type="SAM" id="Phobius"/>
    </source>
</evidence>
<dbReference type="Pfam" id="PF07690">
    <property type="entry name" value="MFS_1"/>
    <property type="match status" value="1"/>
</dbReference>
<dbReference type="PROSITE" id="PS50850">
    <property type="entry name" value="MFS"/>
    <property type="match status" value="1"/>
</dbReference>
<keyword evidence="9" id="KW-1185">Reference proteome</keyword>
<keyword evidence="2 6" id="KW-0812">Transmembrane</keyword>
<feature type="transmembrane region" description="Helical" evidence="6">
    <location>
        <begin position="310"/>
        <end position="327"/>
    </location>
</feature>
<comment type="subcellular location">
    <subcellularLocation>
        <location evidence="1">Cell membrane</location>
        <topology evidence="1">Multi-pass membrane protein</topology>
    </subcellularLocation>
</comment>
<feature type="transmembrane region" description="Helical" evidence="6">
    <location>
        <begin position="17"/>
        <end position="38"/>
    </location>
</feature>
<feature type="transmembrane region" description="Helical" evidence="6">
    <location>
        <begin position="45"/>
        <end position="64"/>
    </location>
</feature>
<keyword evidence="4 6" id="KW-0472">Membrane</keyword>
<dbReference type="PANTHER" id="PTHR23530">
    <property type="entry name" value="TRANSPORT PROTEIN-RELATED"/>
    <property type="match status" value="1"/>
</dbReference>
<evidence type="ECO:0000313" key="8">
    <source>
        <dbReference type="EMBL" id="GAA5026597.1"/>
    </source>
</evidence>
<feature type="transmembrane region" description="Helical" evidence="6">
    <location>
        <begin position="149"/>
        <end position="167"/>
    </location>
</feature>
<evidence type="ECO:0000256" key="2">
    <source>
        <dbReference type="ARBA" id="ARBA00022692"/>
    </source>
</evidence>
<name>A0ABP9JBE3_9MICO</name>
<dbReference type="RefSeq" id="WP_345507370.1">
    <property type="nucleotide sequence ID" value="NZ_BAABIW010000014.1"/>
</dbReference>
<keyword evidence="3 6" id="KW-1133">Transmembrane helix</keyword>
<feature type="transmembrane region" description="Helical" evidence="6">
    <location>
        <begin position="173"/>
        <end position="198"/>
    </location>
</feature>
<evidence type="ECO:0000256" key="5">
    <source>
        <dbReference type="SAM" id="MobiDB-lite"/>
    </source>
</evidence>
<gene>
    <name evidence="8" type="ORF">GCM10023258_20530</name>
</gene>
<feature type="transmembrane region" description="Helical" evidence="6">
    <location>
        <begin position="237"/>
        <end position="256"/>
    </location>
</feature>
<dbReference type="InterPro" id="IPR005829">
    <property type="entry name" value="Sugar_transporter_CS"/>
</dbReference>
<feature type="transmembrane region" description="Helical" evidence="6">
    <location>
        <begin position="366"/>
        <end position="389"/>
    </location>
</feature>
<feature type="transmembrane region" description="Helical" evidence="6">
    <location>
        <begin position="395"/>
        <end position="412"/>
    </location>
</feature>
<dbReference type="SUPFAM" id="SSF103473">
    <property type="entry name" value="MFS general substrate transporter"/>
    <property type="match status" value="1"/>
</dbReference>
<dbReference type="InterPro" id="IPR053160">
    <property type="entry name" value="MFS_DHA3_Transporter"/>
</dbReference>
<dbReference type="Proteomes" id="UP001500427">
    <property type="component" value="Unassembled WGS sequence"/>
</dbReference>
<evidence type="ECO:0000256" key="3">
    <source>
        <dbReference type="ARBA" id="ARBA00022989"/>
    </source>
</evidence>
<dbReference type="PANTHER" id="PTHR23530:SF1">
    <property type="entry name" value="PERMEASE, MAJOR FACILITATOR SUPERFAMILY-RELATED"/>
    <property type="match status" value="1"/>
</dbReference>
<feature type="domain" description="Major facilitator superfamily (MFS) profile" evidence="7">
    <location>
        <begin position="14"/>
        <end position="420"/>
    </location>
</feature>
<dbReference type="InterPro" id="IPR020846">
    <property type="entry name" value="MFS_dom"/>
</dbReference>